<evidence type="ECO:0000313" key="1">
    <source>
        <dbReference type="EMBL" id="OXM87062.1"/>
    </source>
</evidence>
<organism evidence="1 2">
    <name type="scientific">Paenibacillus rigui</name>
    <dbReference type="NCBI Taxonomy" id="554312"/>
    <lineage>
        <taxon>Bacteria</taxon>
        <taxon>Bacillati</taxon>
        <taxon>Bacillota</taxon>
        <taxon>Bacilli</taxon>
        <taxon>Bacillales</taxon>
        <taxon>Paenibacillaceae</taxon>
        <taxon>Paenibacillus</taxon>
    </lineage>
</organism>
<evidence type="ECO:0000313" key="2">
    <source>
        <dbReference type="Proteomes" id="UP000215509"/>
    </source>
</evidence>
<dbReference type="AlphaFoldDB" id="A0A229UUH9"/>
<dbReference type="RefSeq" id="WP_094014161.1">
    <property type="nucleotide sequence ID" value="NZ_NMQW01000009.1"/>
</dbReference>
<protein>
    <submittedName>
        <fullName evidence="1">Uncharacterized protein</fullName>
    </submittedName>
</protein>
<comment type="caution">
    <text evidence="1">The sequence shown here is derived from an EMBL/GenBank/DDBJ whole genome shotgun (WGS) entry which is preliminary data.</text>
</comment>
<dbReference type="EMBL" id="NMQW01000009">
    <property type="protein sequence ID" value="OXM87062.1"/>
    <property type="molecule type" value="Genomic_DNA"/>
</dbReference>
<reference evidence="1 2" key="1">
    <citation type="submission" date="2017-07" db="EMBL/GenBank/DDBJ databases">
        <title>Genome sequencing and assembly of Paenibacillus rigui.</title>
        <authorList>
            <person name="Mayilraj S."/>
        </authorList>
    </citation>
    <scope>NUCLEOTIDE SEQUENCE [LARGE SCALE GENOMIC DNA]</scope>
    <source>
        <strain evidence="1 2">JCM 16352</strain>
    </source>
</reference>
<dbReference type="OrthoDB" id="983160at2"/>
<accession>A0A229UUH9</accession>
<keyword evidence="2" id="KW-1185">Reference proteome</keyword>
<dbReference type="Proteomes" id="UP000215509">
    <property type="component" value="Unassembled WGS sequence"/>
</dbReference>
<sequence length="439" mass="52432">MLESINILKEKIYHHKTKSYFNEVISSIEHRNYRSAVVMLYSVVICDLIFKLMDLRDIHNDDKARKILEDLNAEKEDTPVSPAWESNLIEKSFKEAKLLENDVYTHIVTLKSYRNLSAHPVLSSIDILYEPNLELAVSLTTNMLEGLLTKIPILSKNVFSPFMEEIERIKNEFANSERLESYIHSKYLQHFNKELTEYIFKNLWKIVFRNNGDKERKNRDINYQVLIIIYQNNEGILFPYIKNESTYFSEFLDNSLTINKFVDFLTLYPNVYPLLSDHVAELLRNRIRDNYKLLIKAHFLSGSFEEHLNMLEEKLWEQSYYYHNQPYVHNYELQSNEVKFLYQLSEKNQCVTQFYDTMISYYVHSGQYSSAEHAFDNCIEPYYKNFTGDHFKDLLSEANYNEQCYQRRYAGSQHNRLLEEAKKHLGDDFDFKKEYPNLF</sequence>
<gene>
    <name evidence="1" type="ORF">CF651_07020</name>
</gene>
<proteinExistence type="predicted"/>
<name>A0A229UUH9_9BACL</name>